<dbReference type="AlphaFoldDB" id="A0A9Q1J3D4"/>
<evidence type="ECO:0000313" key="2">
    <source>
        <dbReference type="EMBL" id="KAJ8364190.1"/>
    </source>
</evidence>
<feature type="region of interest" description="Disordered" evidence="1">
    <location>
        <begin position="86"/>
        <end position="164"/>
    </location>
</feature>
<dbReference type="Proteomes" id="UP001152622">
    <property type="component" value="Chromosome 4"/>
</dbReference>
<dbReference type="EMBL" id="JAINUF010000004">
    <property type="protein sequence ID" value="KAJ8364190.1"/>
    <property type="molecule type" value="Genomic_DNA"/>
</dbReference>
<accession>A0A9Q1J3D4</accession>
<reference evidence="2" key="1">
    <citation type="journal article" date="2023" name="Science">
        <title>Genome structures resolve the early diversification of teleost fishes.</title>
        <authorList>
            <person name="Parey E."/>
            <person name="Louis A."/>
            <person name="Montfort J."/>
            <person name="Bouchez O."/>
            <person name="Roques C."/>
            <person name="Iampietro C."/>
            <person name="Lluch J."/>
            <person name="Castinel A."/>
            <person name="Donnadieu C."/>
            <person name="Desvignes T."/>
            <person name="Floi Bucao C."/>
            <person name="Jouanno E."/>
            <person name="Wen M."/>
            <person name="Mejri S."/>
            <person name="Dirks R."/>
            <person name="Jansen H."/>
            <person name="Henkel C."/>
            <person name="Chen W.J."/>
            <person name="Zahm M."/>
            <person name="Cabau C."/>
            <person name="Klopp C."/>
            <person name="Thompson A.W."/>
            <person name="Robinson-Rechavi M."/>
            <person name="Braasch I."/>
            <person name="Lecointre G."/>
            <person name="Bobe J."/>
            <person name="Postlethwait J.H."/>
            <person name="Berthelot C."/>
            <person name="Roest Crollius H."/>
            <person name="Guiguen Y."/>
        </authorList>
    </citation>
    <scope>NUCLEOTIDE SEQUENCE</scope>
    <source>
        <strain evidence="2">WJC10195</strain>
    </source>
</reference>
<comment type="caution">
    <text evidence="2">The sequence shown here is derived from an EMBL/GenBank/DDBJ whole genome shotgun (WGS) entry which is preliminary data.</text>
</comment>
<protein>
    <submittedName>
        <fullName evidence="2">Uncharacterized protein</fullName>
    </submittedName>
</protein>
<feature type="region of interest" description="Disordered" evidence="1">
    <location>
        <begin position="26"/>
        <end position="49"/>
    </location>
</feature>
<feature type="compositionally biased region" description="Basic and acidic residues" evidence="1">
    <location>
        <begin position="144"/>
        <end position="164"/>
    </location>
</feature>
<name>A0A9Q1J3D4_SYNKA</name>
<evidence type="ECO:0000256" key="1">
    <source>
        <dbReference type="SAM" id="MobiDB-lite"/>
    </source>
</evidence>
<sequence length="207" mass="22241">MQQRRHIWANLYRAAAILRQGNRRALNRRGPTADRGLWDPPAEHCPRPLRGFKSAAQTDANPILGPSALLKNAKPPLQAPLASALNLPKPSFLPSNVTGRGGRAENGRRSDRQIAADPPSGRSGLTADDHDRGGVTQPRQAPRTPREPPGKEATEGPKREWEESRATLAVAQGAGYCSWLLGNAEGPVGTEAAMRLVLLTPVISRPG</sequence>
<keyword evidence="3" id="KW-1185">Reference proteome</keyword>
<proteinExistence type="predicted"/>
<gene>
    <name evidence="2" type="ORF">SKAU_G00130210</name>
</gene>
<evidence type="ECO:0000313" key="3">
    <source>
        <dbReference type="Proteomes" id="UP001152622"/>
    </source>
</evidence>
<feature type="compositionally biased region" description="Basic and acidic residues" evidence="1">
    <location>
        <begin position="102"/>
        <end position="114"/>
    </location>
</feature>
<organism evidence="2 3">
    <name type="scientific">Synaphobranchus kaupii</name>
    <name type="common">Kaup's arrowtooth eel</name>
    <dbReference type="NCBI Taxonomy" id="118154"/>
    <lineage>
        <taxon>Eukaryota</taxon>
        <taxon>Metazoa</taxon>
        <taxon>Chordata</taxon>
        <taxon>Craniata</taxon>
        <taxon>Vertebrata</taxon>
        <taxon>Euteleostomi</taxon>
        <taxon>Actinopterygii</taxon>
        <taxon>Neopterygii</taxon>
        <taxon>Teleostei</taxon>
        <taxon>Anguilliformes</taxon>
        <taxon>Synaphobranchidae</taxon>
        <taxon>Synaphobranchus</taxon>
    </lineage>
</organism>